<proteinExistence type="predicted"/>
<gene>
    <name evidence="2" type="ORF">AsAng_0018190</name>
</gene>
<evidence type="ECO:0000256" key="1">
    <source>
        <dbReference type="SAM" id="Phobius"/>
    </source>
</evidence>
<dbReference type="Pfam" id="PF06961">
    <property type="entry name" value="DUF1294"/>
    <property type="match status" value="1"/>
</dbReference>
<dbReference type="Proteomes" id="UP001060919">
    <property type="component" value="Chromosome"/>
</dbReference>
<dbReference type="InterPro" id="IPR010718">
    <property type="entry name" value="DUF1294"/>
</dbReference>
<dbReference type="KEGG" id="aup:AsAng_0018190"/>
<keyword evidence="1" id="KW-0472">Membrane</keyword>
<dbReference type="AlphaFoldDB" id="A0A915YDI3"/>
<name>A0A915YDI3_9BACT</name>
<keyword evidence="3" id="KW-1185">Reference proteome</keyword>
<sequence>MFLFFRQESWIAKSIFRSCFQQKTETASNGIKMTELLYIWLWVGILSLYTFLRMGWDKRQAGQGAWRTSEMHFFVTAILGGSVGILLGMQIWRHKTQKWNFKIPIYIIISIQLSLLYWYWFT</sequence>
<accession>A0A915YDI3</accession>
<feature type="transmembrane region" description="Helical" evidence="1">
    <location>
        <begin position="103"/>
        <end position="121"/>
    </location>
</feature>
<protein>
    <submittedName>
        <fullName evidence="2">DUF1294 domain-containing protein</fullName>
    </submittedName>
</protein>
<feature type="transmembrane region" description="Helical" evidence="1">
    <location>
        <begin position="72"/>
        <end position="91"/>
    </location>
</feature>
<dbReference type="EMBL" id="AP026867">
    <property type="protein sequence ID" value="BDS11108.1"/>
    <property type="molecule type" value="Genomic_DNA"/>
</dbReference>
<keyword evidence="1" id="KW-1133">Transmembrane helix</keyword>
<reference evidence="2" key="1">
    <citation type="submission" date="2022-09" db="EMBL/GenBank/DDBJ databases">
        <title>Aureispira anguillicida sp. nov., isolated from Leptocephalus of Japanese eel Anguilla japonica.</title>
        <authorList>
            <person name="Yuasa K."/>
            <person name="Mekata T."/>
            <person name="Ikunari K."/>
        </authorList>
    </citation>
    <scope>NUCLEOTIDE SEQUENCE</scope>
    <source>
        <strain evidence="2">EL160426</strain>
    </source>
</reference>
<feature type="transmembrane region" description="Helical" evidence="1">
    <location>
        <begin position="36"/>
        <end position="52"/>
    </location>
</feature>
<evidence type="ECO:0000313" key="2">
    <source>
        <dbReference type="EMBL" id="BDS11108.1"/>
    </source>
</evidence>
<keyword evidence="1" id="KW-0812">Transmembrane</keyword>
<organism evidence="2 3">
    <name type="scientific">Aureispira anguillae</name>
    <dbReference type="NCBI Taxonomy" id="2864201"/>
    <lineage>
        <taxon>Bacteria</taxon>
        <taxon>Pseudomonadati</taxon>
        <taxon>Bacteroidota</taxon>
        <taxon>Saprospiria</taxon>
        <taxon>Saprospirales</taxon>
        <taxon>Saprospiraceae</taxon>
        <taxon>Aureispira</taxon>
    </lineage>
</organism>
<evidence type="ECO:0000313" key="3">
    <source>
        <dbReference type="Proteomes" id="UP001060919"/>
    </source>
</evidence>